<evidence type="ECO:0000259" key="8">
    <source>
        <dbReference type="PROSITE" id="PS51379"/>
    </source>
</evidence>
<keyword evidence="2" id="KW-0004">4Fe-4S</keyword>
<protein>
    <recommendedName>
        <fullName evidence="8">4Fe-4S ferredoxin-type domain-containing protein</fullName>
    </recommendedName>
</protein>
<feature type="domain" description="4Fe-4S ferredoxin-type" evidence="8">
    <location>
        <begin position="86"/>
        <end position="115"/>
    </location>
</feature>
<keyword evidence="3" id="KW-0479">Metal-binding</keyword>
<dbReference type="Gene3D" id="3.30.70.3270">
    <property type="match status" value="1"/>
</dbReference>
<dbReference type="NCBIfam" id="NF006221">
    <property type="entry name" value="PRK08348.1"/>
    <property type="match status" value="1"/>
</dbReference>
<evidence type="ECO:0000256" key="2">
    <source>
        <dbReference type="ARBA" id="ARBA00022485"/>
    </source>
</evidence>
<dbReference type="GO" id="GO:0051539">
    <property type="term" value="F:4 iron, 4 sulfur cluster binding"/>
    <property type="evidence" value="ECO:0007669"/>
    <property type="project" value="UniProtKB-KW"/>
</dbReference>
<keyword evidence="5" id="KW-0249">Electron transport</keyword>
<evidence type="ECO:0000256" key="4">
    <source>
        <dbReference type="ARBA" id="ARBA00022737"/>
    </source>
</evidence>
<dbReference type="InterPro" id="IPR050572">
    <property type="entry name" value="Fe-S_Ferredoxin"/>
</dbReference>
<evidence type="ECO:0000256" key="3">
    <source>
        <dbReference type="ARBA" id="ARBA00022723"/>
    </source>
</evidence>
<dbReference type="GO" id="GO:0046872">
    <property type="term" value="F:metal ion binding"/>
    <property type="evidence" value="ECO:0007669"/>
    <property type="project" value="UniProtKB-KW"/>
</dbReference>
<keyword evidence="6" id="KW-0408">Iron</keyword>
<gene>
    <name evidence="9" type="ORF">S06H3_06386</name>
</gene>
<proteinExistence type="predicted"/>
<keyword evidence="4" id="KW-0677">Repeat</keyword>
<dbReference type="PROSITE" id="PS51379">
    <property type="entry name" value="4FE4S_FER_2"/>
    <property type="match status" value="2"/>
</dbReference>
<dbReference type="AlphaFoldDB" id="X1LEE8"/>
<evidence type="ECO:0000256" key="7">
    <source>
        <dbReference type="ARBA" id="ARBA00023014"/>
    </source>
</evidence>
<evidence type="ECO:0000256" key="6">
    <source>
        <dbReference type="ARBA" id="ARBA00023004"/>
    </source>
</evidence>
<keyword evidence="7" id="KW-0411">Iron-sulfur</keyword>
<dbReference type="Pfam" id="PF13237">
    <property type="entry name" value="Fer4_10"/>
    <property type="match status" value="1"/>
</dbReference>
<dbReference type="EMBL" id="BARV01002477">
    <property type="protein sequence ID" value="GAH92488.1"/>
    <property type="molecule type" value="Genomic_DNA"/>
</dbReference>
<organism evidence="9">
    <name type="scientific">marine sediment metagenome</name>
    <dbReference type="NCBI Taxonomy" id="412755"/>
    <lineage>
        <taxon>unclassified sequences</taxon>
        <taxon>metagenomes</taxon>
        <taxon>ecological metagenomes</taxon>
    </lineage>
</organism>
<dbReference type="PANTHER" id="PTHR43687">
    <property type="entry name" value="ADENYLYLSULFATE REDUCTASE, BETA SUBUNIT"/>
    <property type="match status" value="1"/>
</dbReference>
<name>X1LEE8_9ZZZZ</name>
<evidence type="ECO:0000256" key="5">
    <source>
        <dbReference type="ARBA" id="ARBA00022982"/>
    </source>
</evidence>
<feature type="domain" description="4Fe-4S ferredoxin-type" evidence="8">
    <location>
        <begin position="55"/>
        <end position="84"/>
    </location>
</feature>
<dbReference type="PROSITE" id="PS00198">
    <property type="entry name" value="4FE4S_FER_1"/>
    <property type="match status" value="2"/>
</dbReference>
<keyword evidence="1" id="KW-0813">Transport</keyword>
<sequence>MEIVKVLLKQLFQTPATNKFPTKYAPKSTIQFLDRIKKGELKLTPPIAVPPGFRGKISFNREKCTGCQLCIKVCPTKAIEFIPEEKKVKIFVARCCFCAQCNDICPVDALSMTDEFMLSSYDKYADELVVTK</sequence>
<evidence type="ECO:0000256" key="1">
    <source>
        <dbReference type="ARBA" id="ARBA00022448"/>
    </source>
</evidence>
<dbReference type="InterPro" id="IPR017896">
    <property type="entry name" value="4Fe4S_Fe-S-bd"/>
</dbReference>
<reference evidence="9" key="1">
    <citation type="journal article" date="2014" name="Front. Microbiol.">
        <title>High frequency of phylogenetically diverse reductive dehalogenase-homologous genes in deep subseafloor sedimentary metagenomes.</title>
        <authorList>
            <person name="Kawai M."/>
            <person name="Futagami T."/>
            <person name="Toyoda A."/>
            <person name="Takaki Y."/>
            <person name="Nishi S."/>
            <person name="Hori S."/>
            <person name="Arai W."/>
            <person name="Tsubouchi T."/>
            <person name="Morono Y."/>
            <person name="Uchiyama I."/>
            <person name="Ito T."/>
            <person name="Fujiyama A."/>
            <person name="Inagaki F."/>
            <person name="Takami H."/>
        </authorList>
    </citation>
    <scope>NUCLEOTIDE SEQUENCE</scope>
    <source>
        <strain evidence="9">Expedition CK06-06</strain>
    </source>
</reference>
<accession>X1LEE8</accession>
<evidence type="ECO:0000313" key="9">
    <source>
        <dbReference type="EMBL" id="GAH92488.1"/>
    </source>
</evidence>
<comment type="caution">
    <text evidence="9">The sequence shown here is derived from an EMBL/GenBank/DDBJ whole genome shotgun (WGS) entry which is preliminary data.</text>
</comment>
<dbReference type="SUPFAM" id="SSF54862">
    <property type="entry name" value="4Fe-4S ferredoxins"/>
    <property type="match status" value="1"/>
</dbReference>
<dbReference type="PANTHER" id="PTHR43687:SF6">
    <property type="entry name" value="L-ASPARTATE SEMIALDEHYDE SULFURTRANSFERASE IRON-SULFUR SUBUNIT"/>
    <property type="match status" value="1"/>
</dbReference>
<dbReference type="InterPro" id="IPR017900">
    <property type="entry name" value="4Fe4S_Fe_S_CS"/>
</dbReference>